<protein>
    <submittedName>
        <fullName evidence="2">Uncharacterized protein</fullName>
    </submittedName>
</protein>
<dbReference type="Proteomes" id="UP000603352">
    <property type="component" value="Unassembled WGS sequence"/>
</dbReference>
<comment type="caution">
    <text evidence="2">The sequence shown here is derived from an EMBL/GenBank/DDBJ whole genome shotgun (WGS) entry which is preliminary data.</text>
</comment>
<evidence type="ECO:0000313" key="2">
    <source>
        <dbReference type="EMBL" id="GGB58908.1"/>
    </source>
</evidence>
<accession>A0ABQ1J3A2</accession>
<organism evidence="2 3">
    <name type="scientific">Tistrella bauzanensis</name>
    <dbReference type="NCBI Taxonomy" id="657419"/>
    <lineage>
        <taxon>Bacteria</taxon>
        <taxon>Pseudomonadati</taxon>
        <taxon>Pseudomonadota</taxon>
        <taxon>Alphaproteobacteria</taxon>
        <taxon>Geminicoccales</taxon>
        <taxon>Geminicoccaceae</taxon>
        <taxon>Tistrella</taxon>
    </lineage>
</organism>
<reference evidence="3" key="1">
    <citation type="journal article" date="2019" name="Int. J. Syst. Evol. Microbiol.">
        <title>The Global Catalogue of Microorganisms (GCM) 10K type strain sequencing project: providing services to taxonomists for standard genome sequencing and annotation.</title>
        <authorList>
            <consortium name="The Broad Institute Genomics Platform"/>
            <consortium name="The Broad Institute Genome Sequencing Center for Infectious Disease"/>
            <person name="Wu L."/>
            <person name="Ma J."/>
        </authorList>
    </citation>
    <scope>NUCLEOTIDE SEQUENCE [LARGE SCALE GENOMIC DNA]</scope>
    <source>
        <strain evidence="3">CGMCC 1.10188</strain>
    </source>
</reference>
<keyword evidence="3" id="KW-1185">Reference proteome</keyword>
<evidence type="ECO:0000313" key="3">
    <source>
        <dbReference type="Proteomes" id="UP000603352"/>
    </source>
</evidence>
<dbReference type="EMBL" id="BMDZ01000081">
    <property type="protein sequence ID" value="GGB58908.1"/>
    <property type="molecule type" value="Genomic_DNA"/>
</dbReference>
<name>A0ABQ1J3A2_9PROT</name>
<proteinExistence type="predicted"/>
<feature type="region of interest" description="Disordered" evidence="1">
    <location>
        <begin position="19"/>
        <end position="49"/>
    </location>
</feature>
<sequence length="65" mass="6800">MGFLFGRLGFRMRQDPAGWQGSMAARDTRQAGDETPGTARPTGGSFGRKQMEIVIAAPAADAGTA</sequence>
<gene>
    <name evidence="2" type="ORF">GCM10011505_44640</name>
</gene>
<evidence type="ECO:0000256" key="1">
    <source>
        <dbReference type="SAM" id="MobiDB-lite"/>
    </source>
</evidence>